<dbReference type="SMART" id="SM00173">
    <property type="entry name" value="RAS"/>
    <property type="match status" value="2"/>
</dbReference>
<accession>A0A9W7Y952</accession>
<dbReference type="SMART" id="SM00175">
    <property type="entry name" value="RAB"/>
    <property type="match status" value="2"/>
</dbReference>
<dbReference type="SMART" id="SM00174">
    <property type="entry name" value="RHO"/>
    <property type="match status" value="2"/>
</dbReference>
<dbReference type="Gene3D" id="3.40.50.300">
    <property type="entry name" value="P-loop containing nucleotide triphosphate hydrolases"/>
    <property type="match status" value="2"/>
</dbReference>
<comment type="caution">
    <text evidence="10">The sequence shown here is derived from an EMBL/GenBank/DDBJ whole genome shotgun (WGS) entry which is preliminary data.</text>
</comment>
<sequence length="408" mass="45086">MASTVQPKAPTAAVVMRVGAGVRRKAVVIGDGACGKTCLLHVFREGQFPSDNRYIPTVFDTWVADMEVDGQGIELALWDTAGQEEFDRLRFLCYPDADVVILCYSVDQPDSLVNVSEKWHIEAKTNAPRAPIILVALKLDLREDPQTMAELAEYDQHTVTYAEGMQMARRIGAVSYIECSSILCLNVRQVFEAAARRSLDGGAFSGSGGAGHERKIVVVGDGACGKTCLLRTFYDGVFPKDMQYIPTVFDVSIKPVEYCGGIVELGLWDTAGQEDYDRLRIMAYPDADVVLVCFSVDVIESLGNVFEKWLPEVRDLAPRAHVILVALKIDLRTDPVALEHIQRVNERGPLTFEEGKHMARAMGIPYLECSAKRNRHVNDVFAHAVTMIVDENEFAPKQPPSSSCCIIL</sequence>
<keyword evidence="11" id="KW-1185">Reference proteome</keyword>
<comment type="subcellular location">
    <subcellularLocation>
        <location evidence="1">Cell membrane</location>
        <topology evidence="1">Lipid-anchor</topology>
        <orientation evidence="1">Cytoplasmic side</orientation>
    </subcellularLocation>
</comment>
<evidence type="ECO:0000256" key="9">
    <source>
        <dbReference type="ARBA" id="ARBA00023289"/>
    </source>
</evidence>
<dbReference type="Proteomes" id="UP001143981">
    <property type="component" value="Unassembled WGS sequence"/>
</dbReference>
<keyword evidence="4" id="KW-0488">Methylation</keyword>
<dbReference type="CDD" id="cd00157">
    <property type="entry name" value="Rho"/>
    <property type="match status" value="2"/>
</dbReference>
<dbReference type="AlphaFoldDB" id="A0A9W7Y952"/>
<dbReference type="PRINTS" id="PR00449">
    <property type="entry name" value="RASTRNSFRMNG"/>
</dbReference>
<evidence type="ECO:0000256" key="3">
    <source>
        <dbReference type="ARBA" id="ARBA00022475"/>
    </source>
</evidence>
<dbReference type="EMBL" id="JANBOI010001132">
    <property type="protein sequence ID" value="KAJ1727345.1"/>
    <property type="molecule type" value="Genomic_DNA"/>
</dbReference>
<dbReference type="NCBIfam" id="TIGR00231">
    <property type="entry name" value="small_GTP"/>
    <property type="match status" value="2"/>
</dbReference>
<evidence type="ECO:0000256" key="2">
    <source>
        <dbReference type="ARBA" id="ARBA00010142"/>
    </source>
</evidence>
<keyword evidence="6" id="KW-0342">GTP-binding</keyword>
<evidence type="ECO:0000256" key="6">
    <source>
        <dbReference type="ARBA" id="ARBA00023134"/>
    </source>
</evidence>
<dbReference type="InterPro" id="IPR001806">
    <property type="entry name" value="Small_GTPase"/>
</dbReference>
<dbReference type="InterPro" id="IPR027417">
    <property type="entry name" value="P-loop_NTPase"/>
</dbReference>
<evidence type="ECO:0000313" key="10">
    <source>
        <dbReference type="EMBL" id="KAJ1727345.1"/>
    </source>
</evidence>
<organism evidence="10 11">
    <name type="scientific">Coemansia biformis</name>
    <dbReference type="NCBI Taxonomy" id="1286918"/>
    <lineage>
        <taxon>Eukaryota</taxon>
        <taxon>Fungi</taxon>
        <taxon>Fungi incertae sedis</taxon>
        <taxon>Zoopagomycota</taxon>
        <taxon>Kickxellomycotina</taxon>
        <taxon>Kickxellomycetes</taxon>
        <taxon>Kickxellales</taxon>
        <taxon>Kickxellaceae</taxon>
        <taxon>Coemansia</taxon>
    </lineage>
</organism>
<dbReference type="PANTHER" id="PTHR24072">
    <property type="entry name" value="RHO FAMILY GTPASE"/>
    <property type="match status" value="1"/>
</dbReference>
<name>A0A9W7Y952_9FUNG</name>
<dbReference type="GO" id="GO:0005886">
    <property type="term" value="C:plasma membrane"/>
    <property type="evidence" value="ECO:0007669"/>
    <property type="project" value="UniProtKB-SubCell"/>
</dbReference>
<dbReference type="OrthoDB" id="8830751at2759"/>
<evidence type="ECO:0000256" key="8">
    <source>
        <dbReference type="ARBA" id="ARBA00023288"/>
    </source>
</evidence>
<evidence type="ECO:0000256" key="1">
    <source>
        <dbReference type="ARBA" id="ARBA00004342"/>
    </source>
</evidence>
<dbReference type="GO" id="GO:0003924">
    <property type="term" value="F:GTPase activity"/>
    <property type="evidence" value="ECO:0007669"/>
    <property type="project" value="InterPro"/>
</dbReference>
<keyword evidence="9" id="KW-0636">Prenylation</keyword>
<reference evidence="10" key="1">
    <citation type="submission" date="2022-07" db="EMBL/GenBank/DDBJ databases">
        <title>Phylogenomic reconstructions and comparative analyses of Kickxellomycotina fungi.</title>
        <authorList>
            <person name="Reynolds N.K."/>
            <person name="Stajich J.E."/>
            <person name="Barry K."/>
            <person name="Grigoriev I.V."/>
            <person name="Crous P."/>
            <person name="Smith M.E."/>
        </authorList>
    </citation>
    <scope>NUCLEOTIDE SEQUENCE</scope>
    <source>
        <strain evidence="10">BCRC 34381</strain>
    </source>
</reference>
<dbReference type="FunFam" id="3.40.50.300:FF:000983">
    <property type="entry name" value="Rho family GTPase"/>
    <property type="match status" value="1"/>
</dbReference>
<dbReference type="PROSITE" id="PS51420">
    <property type="entry name" value="RHO"/>
    <property type="match status" value="2"/>
</dbReference>
<evidence type="ECO:0000313" key="11">
    <source>
        <dbReference type="Proteomes" id="UP001143981"/>
    </source>
</evidence>
<protein>
    <submittedName>
        <fullName evidence="10">GTP-binding protein Rho1</fullName>
    </submittedName>
</protein>
<dbReference type="InterPro" id="IPR005225">
    <property type="entry name" value="Small_GTP-bd"/>
</dbReference>
<evidence type="ECO:0000256" key="4">
    <source>
        <dbReference type="ARBA" id="ARBA00022481"/>
    </source>
</evidence>
<dbReference type="GO" id="GO:0007264">
    <property type="term" value="P:small GTPase-mediated signal transduction"/>
    <property type="evidence" value="ECO:0007669"/>
    <property type="project" value="InterPro"/>
</dbReference>
<gene>
    <name evidence="10" type="primary">rho1</name>
    <name evidence="10" type="ORF">LPJ61_004620</name>
</gene>
<dbReference type="InterPro" id="IPR003578">
    <property type="entry name" value="Small_GTPase_Rho"/>
</dbReference>
<comment type="similarity">
    <text evidence="2">Belongs to the small GTPase superfamily. Rho family.</text>
</comment>
<keyword evidence="7" id="KW-0472">Membrane</keyword>
<dbReference type="GO" id="GO:0005525">
    <property type="term" value="F:GTP binding"/>
    <property type="evidence" value="ECO:0007669"/>
    <property type="project" value="UniProtKB-KW"/>
</dbReference>
<dbReference type="Pfam" id="PF00071">
    <property type="entry name" value="Ras"/>
    <property type="match status" value="2"/>
</dbReference>
<proteinExistence type="inferred from homology"/>
<dbReference type="SUPFAM" id="SSF52540">
    <property type="entry name" value="P-loop containing nucleoside triphosphate hydrolases"/>
    <property type="match status" value="2"/>
</dbReference>
<keyword evidence="5" id="KW-0547">Nucleotide-binding</keyword>
<dbReference type="PROSITE" id="PS51419">
    <property type="entry name" value="RAB"/>
    <property type="match status" value="2"/>
</dbReference>
<keyword evidence="3" id="KW-1003">Cell membrane</keyword>
<evidence type="ECO:0000256" key="5">
    <source>
        <dbReference type="ARBA" id="ARBA00022741"/>
    </source>
</evidence>
<dbReference type="FunFam" id="3.40.50.300:FF:001179">
    <property type="entry name" value="Rho family GTPase"/>
    <property type="match status" value="1"/>
</dbReference>
<dbReference type="PROSITE" id="PS51421">
    <property type="entry name" value="RAS"/>
    <property type="match status" value="2"/>
</dbReference>
<evidence type="ECO:0000256" key="7">
    <source>
        <dbReference type="ARBA" id="ARBA00023136"/>
    </source>
</evidence>
<keyword evidence="8" id="KW-0449">Lipoprotein</keyword>